<proteinExistence type="predicted"/>
<dbReference type="GO" id="GO:0004967">
    <property type="term" value="F:glucagon receptor activity"/>
    <property type="evidence" value="ECO:0007669"/>
    <property type="project" value="InterPro"/>
</dbReference>
<dbReference type="SUPFAM" id="SSF111418">
    <property type="entry name" value="Hormone receptor domain"/>
    <property type="match status" value="1"/>
</dbReference>
<evidence type="ECO:0000313" key="5">
    <source>
        <dbReference type="Proteomes" id="UP001066276"/>
    </source>
</evidence>
<evidence type="ECO:0000313" key="4">
    <source>
        <dbReference type="EMBL" id="KAJ1148110.1"/>
    </source>
</evidence>
<keyword evidence="5" id="KW-1185">Reference proteome</keyword>
<dbReference type="GO" id="GO:0044508">
    <property type="term" value="F:glucagon-like peptide 1 receptor activity"/>
    <property type="evidence" value="ECO:0007669"/>
    <property type="project" value="TreeGrafter"/>
</dbReference>
<dbReference type="Gene3D" id="4.10.1240.10">
    <property type="entry name" value="GPCR, family 2, extracellular hormone receptor domain"/>
    <property type="match status" value="1"/>
</dbReference>
<feature type="non-terminal residue" evidence="4">
    <location>
        <position position="67"/>
    </location>
</feature>
<dbReference type="PANTHER" id="PTHR45620:SF25">
    <property type="entry name" value="GLUCAGON-LIKE PEPTIDE 1 RECEPTOR"/>
    <property type="match status" value="1"/>
</dbReference>
<comment type="caution">
    <text evidence="4">The sequence shown here is derived from an EMBL/GenBank/DDBJ whole genome shotgun (WGS) entry which is preliminary data.</text>
</comment>
<dbReference type="AlphaFoldDB" id="A0AAV7R7K9"/>
<dbReference type="PROSITE" id="PS50227">
    <property type="entry name" value="G_PROTEIN_RECEP_F2_3"/>
    <property type="match status" value="1"/>
</dbReference>
<evidence type="ECO:0000256" key="1">
    <source>
        <dbReference type="ARBA" id="ARBA00022729"/>
    </source>
</evidence>
<gene>
    <name evidence="4" type="ORF">NDU88_000950</name>
</gene>
<organism evidence="4 5">
    <name type="scientific">Pleurodeles waltl</name>
    <name type="common">Iberian ribbed newt</name>
    <dbReference type="NCBI Taxonomy" id="8319"/>
    <lineage>
        <taxon>Eukaryota</taxon>
        <taxon>Metazoa</taxon>
        <taxon>Chordata</taxon>
        <taxon>Craniata</taxon>
        <taxon>Vertebrata</taxon>
        <taxon>Euteleostomi</taxon>
        <taxon>Amphibia</taxon>
        <taxon>Batrachia</taxon>
        <taxon>Caudata</taxon>
        <taxon>Salamandroidea</taxon>
        <taxon>Salamandridae</taxon>
        <taxon>Pleurodelinae</taxon>
        <taxon>Pleurodeles</taxon>
    </lineage>
</organism>
<dbReference type="PRINTS" id="PR01353">
    <property type="entry name" value="GLUCAGNFAMLY"/>
</dbReference>
<feature type="non-terminal residue" evidence="4">
    <location>
        <position position="1"/>
    </location>
</feature>
<dbReference type="InterPro" id="IPR003290">
    <property type="entry name" value="GPCR_2_GLP1/glucagon_rcpt"/>
</dbReference>
<dbReference type="GO" id="GO:0007189">
    <property type="term" value="P:adenylate cyclase-activating G protein-coupled receptor signaling pathway"/>
    <property type="evidence" value="ECO:0007669"/>
    <property type="project" value="TreeGrafter"/>
</dbReference>
<protein>
    <recommendedName>
        <fullName evidence="3">G-protein coupled receptors family 2 profile 1 domain-containing protein</fullName>
    </recommendedName>
</protein>
<dbReference type="GO" id="GO:0017046">
    <property type="term" value="F:peptide hormone binding"/>
    <property type="evidence" value="ECO:0007669"/>
    <property type="project" value="TreeGrafter"/>
</dbReference>
<accession>A0AAV7R7K9</accession>
<reference evidence="4" key="1">
    <citation type="journal article" date="2022" name="bioRxiv">
        <title>Sequencing and chromosome-scale assembly of the giantPleurodeles waltlgenome.</title>
        <authorList>
            <person name="Brown T."/>
            <person name="Elewa A."/>
            <person name="Iarovenko S."/>
            <person name="Subramanian E."/>
            <person name="Araus A.J."/>
            <person name="Petzold A."/>
            <person name="Susuki M."/>
            <person name="Suzuki K.-i.T."/>
            <person name="Hayashi T."/>
            <person name="Toyoda A."/>
            <person name="Oliveira C."/>
            <person name="Osipova E."/>
            <person name="Leigh N.D."/>
            <person name="Simon A."/>
            <person name="Yun M.H."/>
        </authorList>
    </citation>
    <scope>NUCLEOTIDE SEQUENCE</scope>
    <source>
        <strain evidence="4">20211129_DDA</strain>
        <tissue evidence="4">Liver</tissue>
    </source>
</reference>
<name>A0AAV7R7K9_PLEWA</name>
<evidence type="ECO:0000259" key="3">
    <source>
        <dbReference type="PROSITE" id="PS50227"/>
    </source>
</evidence>
<dbReference type="InterPro" id="IPR050332">
    <property type="entry name" value="GPCR_2"/>
</dbReference>
<keyword evidence="1" id="KW-0732">Signal</keyword>
<dbReference type="PANTHER" id="PTHR45620">
    <property type="entry name" value="PDF RECEPTOR-LIKE PROTEIN-RELATED"/>
    <property type="match status" value="1"/>
</dbReference>
<sequence length="67" mass="7946">NSDVSIIDTVQKWREYRRQCINFHFQTPLPVTGRFCNRTFDDYACWPDGVPGTYVNVSCPWYLPWAN</sequence>
<dbReference type="InterPro" id="IPR036445">
    <property type="entry name" value="GPCR_2_extracell_dom_sf"/>
</dbReference>
<dbReference type="Proteomes" id="UP001066276">
    <property type="component" value="Chromosome 5"/>
</dbReference>
<feature type="domain" description="G-protein coupled receptors family 2 profile 1" evidence="3">
    <location>
        <begin position="19"/>
        <end position="67"/>
    </location>
</feature>
<evidence type="ECO:0000256" key="2">
    <source>
        <dbReference type="ARBA" id="ARBA00023157"/>
    </source>
</evidence>
<dbReference type="PROSITE" id="PS00649">
    <property type="entry name" value="G_PROTEIN_RECEP_F2_1"/>
    <property type="match status" value="1"/>
</dbReference>
<dbReference type="InterPro" id="IPR017983">
    <property type="entry name" value="GPCR_2_secretin-like_CS"/>
</dbReference>
<dbReference type="GO" id="GO:0005886">
    <property type="term" value="C:plasma membrane"/>
    <property type="evidence" value="ECO:0007669"/>
    <property type="project" value="TreeGrafter"/>
</dbReference>
<dbReference type="GO" id="GO:0045777">
    <property type="term" value="P:positive regulation of blood pressure"/>
    <property type="evidence" value="ECO:0007669"/>
    <property type="project" value="TreeGrafter"/>
</dbReference>
<dbReference type="Pfam" id="PF02793">
    <property type="entry name" value="HRM"/>
    <property type="match status" value="1"/>
</dbReference>
<dbReference type="EMBL" id="JANPWB010000009">
    <property type="protein sequence ID" value="KAJ1148110.1"/>
    <property type="molecule type" value="Genomic_DNA"/>
</dbReference>
<dbReference type="InterPro" id="IPR001879">
    <property type="entry name" value="GPCR_2_extracellular_dom"/>
</dbReference>
<keyword evidence="2" id="KW-1015">Disulfide bond</keyword>